<comment type="caution">
    <text evidence="2">The sequence shown here is derived from an EMBL/GenBank/DDBJ whole genome shotgun (WGS) entry which is preliminary data.</text>
</comment>
<accession>A0A7J6XCU2</accession>
<dbReference type="Pfam" id="PF03478">
    <property type="entry name" value="Beta-prop_KIB1-4"/>
    <property type="match status" value="1"/>
</dbReference>
<evidence type="ECO:0000313" key="3">
    <source>
        <dbReference type="Proteomes" id="UP000554482"/>
    </source>
</evidence>
<protein>
    <recommendedName>
        <fullName evidence="1">KIB1-4 beta-propeller domain-containing protein</fullName>
    </recommendedName>
</protein>
<dbReference type="InterPro" id="IPR005174">
    <property type="entry name" value="KIB1-4_b-propeller"/>
</dbReference>
<feature type="domain" description="KIB1-4 beta-propeller" evidence="1">
    <location>
        <begin position="7"/>
        <end position="204"/>
    </location>
</feature>
<dbReference type="PANTHER" id="PTHR33127">
    <property type="entry name" value="TRANSMEMBRANE PROTEIN"/>
    <property type="match status" value="1"/>
</dbReference>
<reference evidence="2 3" key="1">
    <citation type="submission" date="2020-06" db="EMBL/GenBank/DDBJ databases">
        <title>Transcriptomic and genomic resources for Thalictrum thalictroides and T. hernandezii: Facilitating candidate gene discovery in an emerging model plant lineage.</title>
        <authorList>
            <person name="Arias T."/>
            <person name="Riano-Pachon D.M."/>
            <person name="Di Stilio V.S."/>
        </authorList>
    </citation>
    <scope>NUCLEOTIDE SEQUENCE [LARGE SCALE GENOMIC DNA]</scope>
    <source>
        <strain evidence="3">cv. WT478/WT964</strain>
        <tissue evidence="2">Leaves</tissue>
    </source>
</reference>
<dbReference type="EMBL" id="JABWDY010001202">
    <property type="protein sequence ID" value="KAF5207611.1"/>
    <property type="molecule type" value="Genomic_DNA"/>
</dbReference>
<evidence type="ECO:0000313" key="2">
    <source>
        <dbReference type="EMBL" id="KAF5207611.1"/>
    </source>
</evidence>
<dbReference type="InterPro" id="IPR011043">
    <property type="entry name" value="Gal_Oxase/kelch_b-propeller"/>
</dbReference>
<dbReference type="PANTHER" id="PTHR33127:SF5">
    <property type="entry name" value="TRANSMEMBRANE PROTEIN"/>
    <property type="match status" value="1"/>
</dbReference>
<name>A0A7J6XCU2_THATH</name>
<sequence length="270" mass="31477">MNNLERVIELPMLNSNRKIQIATFSSNPTSPDCVFFTLSYDYTKVDISTCSRGDTAWTIGTFHNNVSMDELWGMNYSVGPHINVAYLDGKFYWTSFYPEMVGTYSIVEKDYHLYEYPPMGSMFGSICLVKSDKDRMILLVRMENYNRDFWRCPGHDIYRLDHSQMTWSKIDSLDDQVLCLGYHNDAVTLSVEDKETKNKVYLCKGRSIEYFEISSEQHSCLLNQYNLLNDLEYPQRIYIEPPSEEDGFADSLHDIGTCSLLSQYREYYAC</sequence>
<dbReference type="Proteomes" id="UP000554482">
    <property type="component" value="Unassembled WGS sequence"/>
</dbReference>
<keyword evidence="3" id="KW-1185">Reference proteome</keyword>
<evidence type="ECO:0000259" key="1">
    <source>
        <dbReference type="Pfam" id="PF03478"/>
    </source>
</evidence>
<dbReference type="AlphaFoldDB" id="A0A7J6XCU2"/>
<dbReference type="SUPFAM" id="SSF50965">
    <property type="entry name" value="Galactose oxidase, central domain"/>
    <property type="match status" value="1"/>
</dbReference>
<organism evidence="2 3">
    <name type="scientific">Thalictrum thalictroides</name>
    <name type="common">Rue-anemone</name>
    <name type="synonym">Anemone thalictroides</name>
    <dbReference type="NCBI Taxonomy" id="46969"/>
    <lineage>
        <taxon>Eukaryota</taxon>
        <taxon>Viridiplantae</taxon>
        <taxon>Streptophyta</taxon>
        <taxon>Embryophyta</taxon>
        <taxon>Tracheophyta</taxon>
        <taxon>Spermatophyta</taxon>
        <taxon>Magnoliopsida</taxon>
        <taxon>Ranunculales</taxon>
        <taxon>Ranunculaceae</taxon>
        <taxon>Thalictroideae</taxon>
        <taxon>Thalictrum</taxon>
    </lineage>
</organism>
<gene>
    <name evidence="2" type="ORF">FRX31_002802</name>
</gene>
<dbReference type="OrthoDB" id="1863935at2759"/>
<proteinExistence type="predicted"/>